<dbReference type="AlphaFoldDB" id="A0AAE0SB68"/>
<feature type="coiled-coil region" evidence="5">
    <location>
        <begin position="233"/>
        <end position="267"/>
    </location>
</feature>
<feature type="compositionally biased region" description="Polar residues" evidence="6">
    <location>
        <begin position="909"/>
        <end position="925"/>
    </location>
</feature>
<accession>A0AAE0SB68</accession>
<dbReference type="InterPro" id="IPR001841">
    <property type="entry name" value="Znf_RING"/>
</dbReference>
<gene>
    <name evidence="8" type="ORF">CHS0354_019197</name>
</gene>
<reference evidence="8" key="1">
    <citation type="journal article" date="2021" name="Genome Biol. Evol.">
        <title>A High-Quality Reference Genome for a Parasitic Bivalve with Doubly Uniparental Inheritance (Bivalvia: Unionida).</title>
        <authorList>
            <person name="Smith C.H."/>
        </authorList>
    </citation>
    <scope>NUCLEOTIDE SEQUENCE</scope>
    <source>
        <strain evidence="8">CHS0354</strain>
    </source>
</reference>
<evidence type="ECO:0000259" key="7">
    <source>
        <dbReference type="PROSITE" id="PS50089"/>
    </source>
</evidence>
<keyword evidence="1" id="KW-0479">Metal-binding</keyword>
<keyword evidence="3" id="KW-0862">Zinc</keyword>
<dbReference type="InterPro" id="IPR027370">
    <property type="entry name" value="Znf-RING_euk"/>
</dbReference>
<evidence type="ECO:0000256" key="5">
    <source>
        <dbReference type="SAM" id="Coils"/>
    </source>
</evidence>
<keyword evidence="2 4" id="KW-0863">Zinc-finger</keyword>
<dbReference type="SMART" id="SM00184">
    <property type="entry name" value="RING"/>
    <property type="match status" value="1"/>
</dbReference>
<dbReference type="InterPro" id="IPR013083">
    <property type="entry name" value="Znf_RING/FYVE/PHD"/>
</dbReference>
<keyword evidence="5" id="KW-0175">Coiled coil</keyword>
<feature type="compositionally biased region" description="Polar residues" evidence="6">
    <location>
        <begin position="730"/>
        <end position="763"/>
    </location>
</feature>
<dbReference type="EMBL" id="JAEAOA010001188">
    <property type="protein sequence ID" value="KAK3588731.1"/>
    <property type="molecule type" value="Genomic_DNA"/>
</dbReference>
<feature type="region of interest" description="Disordered" evidence="6">
    <location>
        <begin position="725"/>
        <end position="763"/>
    </location>
</feature>
<dbReference type="Pfam" id="PF13445">
    <property type="entry name" value="zf-RING_UBOX"/>
    <property type="match status" value="1"/>
</dbReference>
<organism evidence="8 9">
    <name type="scientific">Potamilus streckersoni</name>
    <dbReference type="NCBI Taxonomy" id="2493646"/>
    <lineage>
        <taxon>Eukaryota</taxon>
        <taxon>Metazoa</taxon>
        <taxon>Spiralia</taxon>
        <taxon>Lophotrochozoa</taxon>
        <taxon>Mollusca</taxon>
        <taxon>Bivalvia</taxon>
        <taxon>Autobranchia</taxon>
        <taxon>Heteroconchia</taxon>
        <taxon>Palaeoheterodonta</taxon>
        <taxon>Unionida</taxon>
        <taxon>Unionoidea</taxon>
        <taxon>Unionidae</taxon>
        <taxon>Ambleminae</taxon>
        <taxon>Lampsilini</taxon>
        <taxon>Potamilus</taxon>
    </lineage>
</organism>
<feature type="compositionally biased region" description="Polar residues" evidence="6">
    <location>
        <begin position="992"/>
        <end position="1020"/>
    </location>
</feature>
<dbReference type="GO" id="GO:0061630">
    <property type="term" value="F:ubiquitin protein ligase activity"/>
    <property type="evidence" value="ECO:0007669"/>
    <property type="project" value="TreeGrafter"/>
</dbReference>
<sequence>MAIHIQAFEGEFMCGVCLEFYDTPVVLSCGHNFCKKCVQGIVNNNNRDSFRSLSFFMFSIQCPLCQCRHDFRHSTVDQLPVNRTLESIIDLYKKQSPTDIFDLAWNLDIPINYIKCLQHSLPQERYCEPCGVAICPKCEVLHHEDSKRRSKHGVKDLKDVAHHHQADIANILSEIKKKSLDLNDKIHLQADVLSNVQENQTQAEKELDQTFSCLMSIIRQKQDALRRNVTVELEKLKEPIENEQRKLKKLRTVLQEFMKSLTNIKRNKDMTHQIKKMKDIKKQLHSLLCFDFAWNLSERTIPTIDLPQWNLIGLTETEAAIQGLHWKGNTSTGPKPKCVDTGCQTDFRDSAKETHDKLKSKKNPDPVHGQGQTAMMFSSDLLVNGTPQPLNMENKMSDQSSAAFTTSGDTRSSFTFMSPPTVLVPFEVPATSFTNSFLTHKNWSKHLPVTEDMAIASSTTAEQLGIHTQFAFPTTAIQNGIPAAKTKGFVPTASTQDGLPEAKTPGYVPRAATQNNTPGPKTQGFAPMTFGLPKAATPVGLTTSSAQSGLPSVTFPIGLTITGSPLASGGLATATTPDDLLISVTPSGEPTTSIGLHMAAVSVGLPTTAILDGLLTHVTPSNSTAAMPGELQTTATPVILQQALEPISDATGRQLTDISSQSKTYSSDIETIPGKLNSLQITASNPQQMKESKIKIPQRSPPFTFESYQKEKQTSQINSIEEERFRESSLKSLPSVTQQINKSLDTRSESNSGSLSTDSLTSHQINGPVSANNGIMVSNESGCVTIGTNAGGASSVDIKSSIDKSLNHSNNTQSLVSPSGQEISAADAQVYVADMYSTFPSAADKKGTKASIESSVTVNNRVKTFAVSSNFGSQTGEDISSTLAGTSHMFSTHYVQSSPKPSSPETSSLRNPIRQNGCQTSVDTSLTDNQNAWQGAISSQLSSLNFYQSGQNNFIASAGTSLTSNNEISQNGVTSAFASLDEPENQYGKRNPASSLSRESAATEHQSSLKMGNGNESTFSKQPISVSLNFFSEDEGRKILKAKRKQTKIKQK</sequence>
<protein>
    <recommendedName>
        <fullName evidence="7">RING-type domain-containing protein</fullName>
    </recommendedName>
</protein>
<dbReference type="InterPro" id="IPR047153">
    <property type="entry name" value="TRIM45/56/19-like"/>
</dbReference>
<evidence type="ECO:0000256" key="6">
    <source>
        <dbReference type="SAM" id="MobiDB-lite"/>
    </source>
</evidence>
<keyword evidence="9" id="KW-1185">Reference proteome</keyword>
<dbReference type="PANTHER" id="PTHR25462:SF306">
    <property type="entry name" value="TRIPARTITE MOTIF CONTAINING 9"/>
    <property type="match status" value="1"/>
</dbReference>
<dbReference type="InterPro" id="IPR017907">
    <property type="entry name" value="Znf_RING_CS"/>
</dbReference>
<dbReference type="SUPFAM" id="SSF57850">
    <property type="entry name" value="RING/U-box"/>
    <property type="match status" value="1"/>
</dbReference>
<reference evidence="8" key="2">
    <citation type="journal article" date="2021" name="Genome Biol. Evol.">
        <title>Developing a high-quality reference genome for a parasitic bivalve with doubly uniparental inheritance (Bivalvia: Unionida).</title>
        <authorList>
            <person name="Smith C.H."/>
        </authorList>
    </citation>
    <scope>NUCLEOTIDE SEQUENCE</scope>
    <source>
        <strain evidence="8">CHS0354</strain>
        <tissue evidence="8">Mantle</tissue>
    </source>
</reference>
<evidence type="ECO:0000313" key="9">
    <source>
        <dbReference type="Proteomes" id="UP001195483"/>
    </source>
</evidence>
<feature type="compositionally biased region" description="Basic and acidic residues" evidence="6">
    <location>
        <begin position="350"/>
        <end position="365"/>
    </location>
</feature>
<evidence type="ECO:0000256" key="2">
    <source>
        <dbReference type="ARBA" id="ARBA00022771"/>
    </source>
</evidence>
<name>A0AAE0SB68_9BIVA</name>
<feature type="region of interest" description="Disordered" evidence="6">
    <location>
        <begin position="979"/>
        <end position="1020"/>
    </location>
</feature>
<dbReference type="Proteomes" id="UP001195483">
    <property type="component" value="Unassembled WGS sequence"/>
</dbReference>
<dbReference type="PROSITE" id="PS50089">
    <property type="entry name" value="ZF_RING_2"/>
    <property type="match status" value="1"/>
</dbReference>
<evidence type="ECO:0000256" key="1">
    <source>
        <dbReference type="ARBA" id="ARBA00022723"/>
    </source>
</evidence>
<proteinExistence type="predicted"/>
<dbReference type="PANTHER" id="PTHR25462">
    <property type="entry name" value="BONUS, ISOFORM C-RELATED"/>
    <property type="match status" value="1"/>
</dbReference>
<feature type="domain" description="RING-type" evidence="7">
    <location>
        <begin position="14"/>
        <end position="66"/>
    </location>
</feature>
<comment type="caution">
    <text evidence="8">The sequence shown here is derived from an EMBL/GenBank/DDBJ whole genome shotgun (WGS) entry which is preliminary data.</text>
</comment>
<feature type="region of interest" description="Disordered" evidence="6">
    <location>
        <begin position="350"/>
        <end position="370"/>
    </location>
</feature>
<dbReference type="GO" id="GO:0008270">
    <property type="term" value="F:zinc ion binding"/>
    <property type="evidence" value="ECO:0007669"/>
    <property type="project" value="UniProtKB-KW"/>
</dbReference>
<dbReference type="PROSITE" id="PS00518">
    <property type="entry name" value="ZF_RING_1"/>
    <property type="match status" value="1"/>
</dbReference>
<dbReference type="Gene3D" id="3.30.40.10">
    <property type="entry name" value="Zinc/RING finger domain, C3HC4 (zinc finger)"/>
    <property type="match status" value="1"/>
</dbReference>
<evidence type="ECO:0000256" key="3">
    <source>
        <dbReference type="ARBA" id="ARBA00022833"/>
    </source>
</evidence>
<feature type="compositionally biased region" description="Low complexity" evidence="6">
    <location>
        <begin position="897"/>
        <end position="908"/>
    </location>
</feature>
<dbReference type="SUPFAM" id="SSF57845">
    <property type="entry name" value="B-box zinc-binding domain"/>
    <property type="match status" value="1"/>
</dbReference>
<evidence type="ECO:0000313" key="8">
    <source>
        <dbReference type="EMBL" id="KAK3588731.1"/>
    </source>
</evidence>
<feature type="region of interest" description="Disordered" evidence="6">
    <location>
        <begin position="892"/>
        <end position="925"/>
    </location>
</feature>
<evidence type="ECO:0000256" key="4">
    <source>
        <dbReference type="PROSITE-ProRule" id="PRU00175"/>
    </source>
</evidence>
<reference evidence="8" key="3">
    <citation type="submission" date="2023-05" db="EMBL/GenBank/DDBJ databases">
        <authorList>
            <person name="Smith C.H."/>
        </authorList>
    </citation>
    <scope>NUCLEOTIDE SEQUENCE</scope>
    <source>
        <strain evidence="8">CHS0354</strain>
        <tissue evidence="8">Mantle</tissue>
    </source>
</reference>